<gene>
    <name evidence="2" type="primary">LOC108734106</name>
</gene>
<evidence type="ECO:0000313" key="1">
    <source>
        <dbReference type="Proteomes" id="UP000192223"/>
    </source>
</evidence>
<dbReference type="Proteomes" id="UP000192223">
    <property type="component" value="Unplaced"/>
</dbReference>
<proteinExistence type="predicted"/>
<organism evidence="1 2">
    <name type="scientific">Agrilus planipennis</name>
    <name type="common">Emerald ash borer</name>
    <name type="synonym">Agrilus marcopoli</name>
    <dbReference type="NCBI Taxonomy" id="224129"/>
    <lineage>
        <taxon>Eukaryota</taxon>
        <taxon>Metazoa</taxon>
        <taxon>Ecdysozoa</taxon>
        <taxon>Arthropoda</taxon>
        <taxon>Hexapoda</taxon>
        <taxon>Insecta</taxon>
        <taxon>Pterygota</taxon>
        <taxon>Neoptera</taxon>
        <taxon>Endopterygota</taxon>
        <taxon>Coleoptera</taxon>
        <taxon>Polyphaga</taxon>
        <taxon>Elateriformia</taxon>
        <taxon>Buprestoidea</taxon>
        <taxon>Buprestidae</taxon>
        <taxon>Agrilinae</taxon>
        <taxon>Agrilus</taxon>
    </lineage>
</organism>
<dbReference type="RefSeq" id="XP_018321008.1">
    <property type="nucleotide sequence ID" value="XM_018465506.1"/>
</dbReference>
<reference evidence="2" key="1">
    <citation type="submission" date="2025-08" db="UniProtKB">
        <authorList>
            <consortium name="RefSeq"/>
        </authorList>
    </citation>
    <scope>IDENTIFICATION</scope>
    <source>
        <tissue evidence="2">Entire body</tissue>
    </source>
</reference>
<accession>A0A1W4WLL0</accession>
<dbReference type="GeneID" id="108734106"/>
<dbReference type="AlphaFoldDB" id="A0A1W4WLL0"/>
<keyword evidence="1" id="KW-1185">Reference proteome</keyword>
<protein>
    <submittedName>
        <fullName evidence="2">Tyrosine-protein phosphatase Lar-like</fullName>
    </submittedName>
</protein>
<name>A0A1W4WLL0_AGRPL</name>
<dbReference type="InParanoid" id="A0A1W4WLL0"/>
<evidence type="ECO:0000313" key="2">
    <source>
        <dbReference type="RefSeq" id="XP_018321008.1"/>
    </source>
</evidence>
<sequence>MVVSYRRCSGKTPELLREYASSSSLPEQLGFSDQYKFCYQAALEYLGSFDHYSNGLL</sequence>
<dbReference type="OrthoDB" id="8897703at2759"/>
<dbReference type="KEGG" id="apln:108734106"/>